<proteinExistence type="predicted"/>
<dbReference type="Gene3D" id="3.40.50.1110">
    <property type="entry name" value="SGNH hydrolase"/>
    <property type="match status" value="1"/>
</dbReference>
<dbReference type="SUPFAM" id="SSF52266">
    <property type="entry name" value="SGNH hydrolase"/>
    <property type="match status" value="1"/>
</dbReference>
<gene>
    <name evidence="2" type="ORF">GGR21_003117</name>
</gene>
<dbReference type="EMBL" id="JACIEP010000011">
    <property type="protein sequence ID" value="MBB4037202.1"/>
    <property type="molecule type" value="Genomic_DNA"/>
</dbReference>
<feature type="domain" description="GSCFA" evidence="1">
    <location>
        <begin position="21"/>
        <end position="257"/>
    </location>
</feature>
<dbReference type="Pfam" id="PF08885">
    <property type="entry name" value="GSCFA"/>
    <property type="match status" value="1"/>
</dbReference>
<name>A0A840CXQ7_9BACT</name>
<keyword evidence="3" id="KW-1185">Reference proteome</keyword>
<evidence type="ECO:0000313" key="2">
    <source>
        <dbReference type="EMBL" id="MBB4037202.1"/>
    </source>
</evidence>
<dbReference type="Proteomes" id="UP000555103">
    <property type="component" value="Unassembled WGS sequence"/>
</dbReference>
<sequence>MEFSTKINIPKSDIDISHKHRVLMFGSCFIENIGKILVDNKFNVNLNPFGILYNPASIARALYMLLDNYEFTEKDIFEHKGLFNSFYHHGSFSDTDKENYLSKINQSTKQAVDDLKKSDVLIITLGTSYVFRHKDKDIVVGNCHKLPAADFIRYRLTVSEIVDEWTVLIKQIRQQNPEVKIIFTVSPIRHMKDGAHDNQLSKSVLLLAVDELCKTDYGSLYFPSYEIVLDELRDYRFYNEDMIHPSDTAIKYIWERFSDTYISQETKSIIDEWNKIYLALNHRPINSQGDEYKHFLRQTLLKLKAFKDKYPYICCAEEISILENRL</sequence>
<dbReference type="GO" id="GO:0016788">
    <property type="term" value="F:hydrolase activity, acting on ester bonds"/>
    <property type="evidence" value="ECO:0007669"/>
    <property type="project" value="UniProtKB-ARBA"/>
</dbReference>
<dbReference type="RefSeq" id="WP_183308061.1">
    <property type="nucleotide sequence ID" value="NZ_JACIEP010000011.1"/>
</dbReference>
<dbReference type="InterPro" id="IPR036514">
    <property type="entry name" value="SGNH_hydro_sf"/>
</dbReference>
<reference evidence="2 3" key="1">
    <citation type="submission" date="2020-08" db="EMBL/GenBank/DDBJ databases">
        <title>Genomic Encyclopedia of Type Strains, Phase IV (KMG-IV): sequencing the most valuable type-strain genomes for metagenomic binning, comparative biology and taxonomic classification.</title>
        <authorList>
            <person name="Goeker M."/>
        </authorList>
    </citation>
    <scope>NUCLEOTIDE SEQUENCE [LARGE SCALE GENOMIC DNA]</scope>
    <source>
        <strain evidence="2 3">DSM 104969</strain>
    </source>
</reference>
<accession>A0A840CXQ7</accession>
<evidence type="ECO:0000313" key="3">
    <source>
        <dbReference type="Proteomes" id="UP000555103"/>
    </source>
</evidence>
<protein>
    <recommendedName>
        <fullName evidence="1">GSCFA domain-containing protein</fullName>
    </recommendedName>
</protein>
<comment type="caution">
    <text evidence="2">The sequence shown here is derived from an EMBL/GenBank/DDBJ whole genome shotgun (WGS) entry which is preliminary data.</text>
</comment>
<dbReference type="AlphaFoldDB" id="A0A840CXQ7"/>
<dbReference type="InterPro" id="IPR014982">
    <property type="entry name" value="GSCFA"/>
</dbReference>
<evidence type="ECO:0000259" key="1">
    <source>
        <dbReference type="Pfam" id="PF08885"/>
    </source>
</evidence>
<organism evidence="2 3">
    <name type="scientific">Dysgonomonas hofstadii</name>
    <dbReference type="NCBI Taxonomy" id="637886"/>
    <lineage>
        <taxon>Bacteria</taxon>
        <taxon>Pseudomonadati</taxon>
        <taxon>Bacteroidota</taxon>
        <taxon>Bacteroidia</taxon>
        <taxon>Bacteroidales</taxon>
        <taxon>Dysgonomonadaceae</taxon>
        <taxon>Dysgonomonas</taxon>
    </lineage>
</organism>